<dbReference type="Gene3D" id="2.50.20.10">
    <property type="entry name" value="Lipoprotein localisation LolA/LolB/LppX"/>
    <property type="match status" value="1"/>
</dbReference>
<accession>A0A246BDL2</accession>
<reference evidence="2 3" key="1">
    <citation type="submission" date="2017-05" db="EMBL/GenBank/DDBJ databases">
        <title>De novo genome assembly of Deniococcus indicus strain DR1.</title>
        <authorList>
            <person name="Chauhan D."/>
            <person name="Yennamalli R.M."/>
            <person name="Priyadarshini R."/>
        </authorList>
    </citation>
    <scope>NUCLEOTIDE SEQUENCE [LARGE SCALE GENOMIC DNA]</scope>
    <source>
        <strain evidence="2 3">DR1</strain>
    </source>
</reference>
<proteinExistence type="predicted"/>
<feature type="chain" id="PRO_5012421996" evidence="1">
    <location>
        <begin position="22"/>
        <end position="261"/>
    </location>
</feature>
<gene>
    <name evidence="2" type="ORF">CBQ26_21070</name>
</gene>
<keyword evidence="3" id="KW-1185">Reference proteome</keyword>
<dbReference type="AlphaFoldDB" id="A0A246BDL2"/>
<organism evidence="2 3">
    <name type="scientific">Deinococcus indicus</name>
    <dbReference type="NCBI Taxonomy" id="223556"/>
    <lineage>
        <taxon>Bacteria</taxon>
        <taxon>Thermotogati</taxon>
        <taxon>Deinococcota</taxon>
        <taxon>Deinococci</taxon>
        <taxon>Deinococcales</taxon>
        <taxon>Deinococcaceae</taxon>
        <taxon>Deinococcus</taxon>
    </lineage>
</organism>
<dbReference type="EMBL" id="NHMK01000040">
    <property type="protein sequence ID" value="OWL93086.1"/>
    <property type="molecule type" value="Genomic_DNA"/>
</dbReference>
<evidence type="ECO:0000313" key="3">
    <source>
        <dbReference type="Proteomes" id="UP000197208"/>
    </source>
</evidence>
<feature type="signal peptide" evidence="1">
    <location>
        <begin position="1"/>
        <end position="21"/>
    </location>
</feature>
<evidence type="ECO:0000313" key="2">
    <source>
        <dbReference type="EMBL" id="OWL93086.1"/>
    </source>
</evidence>
<evidence type="ECO:0000256" key="1">
    <source>
        <dbReference type="SAM" id="SignalP"/>
    </source>
</evidence>
<protein>
    <submittedName>
        <fullName evidence="2">Transcriptional regulator</fullName>
    </submittedName>
</protein>
<comment type="caution">
    <text evidence="2">The sequence shown here is derived from an EMBL/GenBank/DDBJ whole genome shotgun (WGS) entry which is preliminary data.</text>
</comment>
<dbReference type="Proteomes" id="UP000197208">
    <property type="component" value="Unassembled WGS sequence"/>
</dbReference>
<sequence>MVRRAAALLGALLAVSLPVHAQATDADDLIAALKRARTLAARGQAEVTVLFPPRAVPTRVAAALPALPVRPALLLKNFTVVRAAPQTVAGRDAVRFDLTPKVGGAGRWSLWVDRAWNVPLAFEERRADGAVVRRAAFLKVNAAPAKVALTVPAAPAGLRAALTRALPGLTFPPGFTPVGVRPRAAGGTEVTLTDGLNVLALVIAPQDVRGAPGVASRRVGGAFVWLVGNLPDDTLRGALAGVRRVSADALGTFAGPGDSNP</sequence>
<keyword evidence="1" id="KW-0732">Signal</keyword>
<name>A0A246BDL2_9DEIO</name>